<dbReference type="Proteomes" id="UP000078597">
    <property type="component" value="Unassembled WGS sequence"/>
</dbReference>
<keyword evidence="2" id="KW-0645">Protease</keyword>
<feature type="non-terminal residue" evidence="2">
    <location>
        <position position="299"/>
    </location>
</feature>
<dbReference type="GO" id="GO:0006508">
    <property type="term" value="P:proteolysis"/>
    <property type="evidence" value="ECO:0007669"/>
    <property type="project" value="UniProtKB-KW"/>
</dbReference>
<feature type="region of interest" description="Disordered" evidence="1">
    <location>
        <begin position="162"/>
        <end position="202"/>
    </location>
</feature>
<dbReference type="GO" id="GO:0008233">
    <property type="term" value="F:peptidase activity"/>
    <property type="evidence" value="ECO:0007669"/>
    <property type="project" value="UniProtKB-KW"/>
</dbReference>
<dbReference type="VEuPathDB" id="PlasmoDB:PmUG01_04025100"/>
<gene>
    <name evidence="2" type="ORF">PMALA_044990</name>
</gene>
<feature type="compositionally biased region" description="Polar residues" evidence="1">
    <location>
        <begin position="128"/>
        <end position="149"/>
    </location>
</feature>
<protein>
    <submittedName>
        <fullName evidence="2">Cysteine protease, putative</fullName>
    </submittedName>
</protein>
<feature type="compositionally biased region" description="Polar residues" evidence="1">
    <location>
        <begin position="46"/>
        <end position="57"/>
    </location>
</feature>
<sequence length="299" mass="32291">MTYNELVKTVTQKELYTIKNIIKCGKDKLNEPPQDSTGVGEVIKPVSSQNKENIPNDTSKKRDTPTKTISFTIPGNLENDNSNDENKNGYGVVGTSSSHAIVVTSLPQPEGTTSTVTPPGPVSTGVSESSDNSGRTSLVTSESGDASANTASAVVLTETGQLGQLQQPQQPRSPVTPSQGLQQPGSTPVKDNLEPGSPDKPIQVESSLLKNFDGVKIVGSCGAYFRVHLVPHILIYALTKYSIIQIESLFNENTKIDFEHADDIKNKCKTGHTFKFIIYLTDNILTLKWKVYPPVSSTT</sequence>
<dbReference type="AlphaFoldDB" id="A0A1A8WPK3"/>
<feature type="compositionally biased region" description="Low complexity" evidence="1">
    <location>
        <begin position="111"/>
        <end position="127"/>
    </location>
</feature>
<proteinExistence type="predicted"/>
<organism evidence="2 3">
    <name type="scientific">Plasmodium malariae</name>
    <dbReference type="NCBI Taxonomy" id="5858"/>
    <lineage>
        <taxon>Eukaryota</taxon>
        <taxon>Sar</taxon>
        <taxon>Alveolata</taxon>
        <taxon>Apicomplexa</taxon>
        <taxon>Aconoidasida</taxon>
        <taxon>Haemosporida</taxon>
        <taxon>Plasmodiidae</taxon>
        <taxon>Plasmodium</taxon>
        <taxon>Plasmodium (Plasmodium)</taxon>
    </lineage>
</organism>
<reference evidence="3" key="1">
    <citation type="submission" date="2016-05" db="EMBL/GenBank/DDBJ databases">
        <authorList>
            <person name="Naeem Raeece"/>
        </authorList>
    </citation>
    <scope>NUCLEOTIDE SEQUENCE [LARGE SCALE GENOMIC DNA]</scope>
</reference>
<name>A0A1A8WPK3_PLAMA</name>
<evidence type="ECO:0000313" key="2">
    <source>
        <dbReference type="EMBL" id="SBS94817.1"/>
    </source>
</evidence>
<accession>A0A1A8WPK3</accession>
<evidence type="ECO:0000313" key="3">
    <source>
        <dbReference type="Proteomes" id="UP000078597"/>
    </source>
</evidence>
<feature type="compositionally biased region" description="Polar residues" evidence="1">
    <location>
        <begin position="172"/>
        <end position="186"/>
    </location>
</feature>
<feature type="region of interest" description="Disordered" evidence="1">
    <location>
        <begin position="27"/>
        <end position="93"/>
    </location>
</feature>
<feature type="region of interest" description="Disordered" evidence="1">
    <location>
        <begin position="106"/>
        <end position="149"/>
    </location>
</feature>
<dbReference type="EMBL" id="FLQW01003047">
    <property type="protein sequence ID" value="SBS94817.1"/>
    <property type="molecule type" value="Genomic_DNA"/>
</dbReference>
<keyword evidence="2" id="KW-0378">Hydrolase</keyword>
<evidence type="ECO:0000256" key="1">
    <source>
        <dbReference type="SAM" id="MobiDB-lite"/>
    </source>
</evidence>